<dbReference type="EMBL" id="BARW01034710">
    <property type="protein sequence ID" value="GAJ09290.1"/>
    <property type="molecule type" value="Genomic_DNA"/>
</dbReference>
<evidence type="ECO:0000259" key="1">
    <source>
        <dbReference type="Pfam" id="PF02464"/>
    </source>
</evidence>
<dbReference type="AlphaFoldDB" id="X1VLR4"/>
<gene>
    <name evidence="2" type="ORF">S12H4_54321</name>
</gene>
<name>X1VLR4_9ZZZZ</name>
<organism evidence="2">
    <name type="scientific">marine sediment metagenome</name>
    <dbReference type="NCBI Taxonomy" id="412755"/>
    <lineage>
        <taxon>unclassified sequences</taxon>
        <taxon>metagenomes</taxon>
        <taxon>ecological metagenomes</taxon>
    </lineage>
</organism>
<proteinExistence type="predicted"/>
<dbReference type="InterPro" id="IPR008136">
    <property type="entry name" value="CinA_C"/>
</dbReference>
<dbReference type="SUPFAM" id="SSF142433">
    <property type="entry name" value="CinA-like"/>
    <property type="match status" value="1"/>
</dbReference>
<protein>
    <recommendedName>
        <fullName evidence="1">CinA C-terminal domain-containing protein</fullName>
    </recommendedName>
</protein>
<comment type="caution">
    <text evidence="2">The sequence shown here is derived from an EMBL/GenBank/DDBJ whole genome shotgun (WGS) entry which is preliminary data.</text>
</comment>
<sequence length="77" mass="8107">EGVKSVIKADWGVATTGISGPTGGTPEKPVGLVYLAVAGPQRIVAKEARLVPRRLPHKAATAQAALNLLRLEIRHYA</sequence>
<dbReference type="Gene3D" id="3.90.950.20">
    <property type="entry name" value="CinA-like"/>
    <property type="match status" value="1"/>
</dbReference>
<feature type="domain" description="CinA C-terminal" evidence="1">
    <location>
        <begin position="1"/>
        <end position="70"/>
    </location>
</feature>
<reference evidence="2" key="1">
    <citation type="journal article" date="2014" name="Front. Microbiol.">
        <title>High frequency of phylogenetically diverse reductive dehalogenase-homologous genes in deep subseafloor sedimentary metagenomes.</title>
        <authorList>
            <person name="Kawai M."/>
            <person name="Futagami T."/>
            <person name="Toyoda A."/>
            <person name="Takaki Y."/>
            <person name="Nishi S."/>
            <person name="Hori S."/>
            <person name="Arai W."/>
            <person name="Tsubouchi T."/>
            <person name="Morono Y."/>
            <person name="Uchiyama I."/>
            <person name="Ito T."/>
            <person name="Fujiyama A."/>
            <person name="Inagaki F."/>
            <person name="Takami H."/>
        </authorList>
    </citation>
    <scope>NUCLEOTIDE SEQUENCE</scope>
    <source>
        <strain evidence="2">Expedition CK06-06</strain>
    </source>
</reference>
<feature type="non-terminal residue" evidence="2">
    <location>
        <position position="1"/>
    </location>
</feature>
<dbReference type="Pfam" id="PF02464">
    <property type="entry name" value="CinA"/>
    <property type="match status" value="1"/>
</dbReference>
<dbReference type="InterPro" id="IPR036653">
    <property type="entry name" value="CinA-like_C"/>
</dbReference>
<accession>X1VLR4</accession>
<evidence type="ECO:0000313" key="2">
    <source>
        <dbReference type="EMBL" id="GAJ09290.1"/>
    </source>
</evidence>